<dbReference type="PhylomeDB" id="A0A0A2I441"/>
<dbReference type="AlphaFoldDB" id="A0A0A2I441"/>
<dbReference type="GeneID" id="27681276"/>
<dbReference type="HOGENOM" id="CLU_2197830_0_0_1"/>
<protein>
    <submittedName>
        <fullName evidence="2">Uncharacterized protein</fullName>
    </submittedName>
</protein>
<comment type="caution">
    <text evidence="2">The sequence shown here is derived from an EMBL/GenBank/DDBJ whole genome shotgun (WGS) entry which is preliminary data.</text>
</comment>
<proteinExistence type="predicted"/>
<dbReference type="VEuPathDB" id="FungiDB:PEXP_002280"/>
<gene>
    <name evidence="2" type="ORF">PEX2_085860</name>
</gene>
<feature type="chain" id="PRO_5009752331" evidence="1">
    <location>
        <begin position="22"/>
        <end position="108"/>
    </location>
</feature>
<feature type="signal peptide" evidence="1">
    <location>
        <begin position="1"/>
        <end position="21"/>
    </location>
</feature>
<sequence>MFFRSLYTTFFVLLLSFLATAAPISTRSVQIPGSDNTLEATTQTIVQSQPIHDAASVTALPPRFELENHDTIPGLHKAAIDWREDGSESLKLESEREAGFLPSSHHER</sequence>
<dbReference type="EMBL" id="JQFZ01000034">
    <property type="protein sequence ID" value="KGO61511.1"/>
    <property type="molecule type" value="Genomic_DNA"/>
</dbReference>
<dbReference type="RefSeq" id="XP_016602303.1">
    <property type="nucleotide sequence ID" value="XM_016745856.1"/>
</dbReference>
<reference evidence="2 3" key="1">
    <citation type="journal article" date="2015" name="Mol. Plant Microbe Interact.">
        <title>Genome, transcriptome, and functional analyses of Penicillium expansum provide new insights into secondary metabolism and pathogenicity.</title>
        <authorList>
            <person name="Ballester A.R."/>
            <person name="Marcet-Houben M."/>
            <person name="Levin E."/>
            <person name="Sela N."/>
            <person name="Selma-Lazaro C."/>
            <person name="Carmona L."/>
            <person name="Wisniewski M."/>
            <person name="Droby S."/>
            <person name="Gonzalez-Candelas L."/>
            <person name="Gabaldon T."/>
        </authorList>
    </citation>
    <scope>NUCLEOTIDE SEQUENCE [LARGE SCALE GENOMIC DNA]</scope>
    <source>
        <strain evidence="2 3">MD-8</strain>
    </source>
</reference>
<accession>A0A0A2I441</accession>
<evidence type="ECO:0000313" key="3">
    <source>
        <dbReference type="Proteomes" id="UP000030143"/>
    </source>
</evidence>
<dbReference type="Proteomes" id="UP000030143">
    <property type="component" value="Unassembled WGS sequence"/>
</dbReference>
<keyword evidence="1" id="KW-0732">Signal</keyword>
<keyword evidence="3" id="KW-1185">Reference proteome</keyword>
<name>A0A0A2I441_PENEN</name>
<organism evidence="2 3">
    <name type="scientific">Penicillium expansum</name>
    <name type="common">Blue mold rot fungus</name>
    <dbReference type="NCBI Taxonomy" id="27334"/>
    <lineage>
        <taxon>Eukaryota</taxon>
        <taxon>Fungi</taxon>
        <taxon>Dikarya</taxon>
        <taxon>Ascomycota</taxon>
        <taxon>Pezizomycotina</taxon>
        <taxon>Eurotiomycetes</taxon>
        <taxon>Eurotiomycetidae</taxon>
        <taxon>Eurotiales</taxon>
        <taxon>Aspergillaceae</taxon>
        <taxon>Penicillium</taxon>
    </lineage>
</organism>
<dbReference type="OrthoDB" id="4363690at2759"/>
<evidence type="ECO:0000313" key="2">
    <source>
        <dbReference type="EMBL" id="KGO61511.1"/>
    </source>
</evidence>
<evidence type="ECO:0000256" key="1">
    <source>
        <dbReference type="SAM" id="SignalP"/>
    </source>
</evidence>